<sequence>MPVDVERQAKAQSDVQ</sequence>
<dbReference type="AlphaFoldDB" id="A0A0E9U911"/>
<reference evidence="1" key="2">
    <citation type="journal article" date="2015" name="Fish Shellfish Immunol.">
        <title>Early steps in the European eel (Anguilla anguilla)-Vibrio vulnificus interaction in the gills: Role of the RtxA13 toxin.</title>
        <authorList>
            <person name="Callol A."/>
            <person name="Pajuelo D."/>
            <person name="Ebbesson L."/>
            <person name="Teles M."/>
            <person name="MacKenzie S."/>
            <person name="Amaro C."/>
        </authorList>
    </citation>
    <scope>NUCLEOTIDE SEQUENCE</scope>
</reference>
<protein>
    <submittedName>
        <fullName evidence="1">Uncharacterized protein</fullName>
    </submittedName>
</protein>
<accession>A0A0E9U911</accession>
<reference evidence="1" key="1">
    <citation type="submission" date="2014-11" db="EMBL/GenBank/DDBJ databases">
        <authorList>
            <person name="Amaro Gonzalez C."/>
        </authorList>
    </citation>
    <scope>NUCLEOTIDE SEQUENCE</scope>
</reference>
<name>A0A0E9U911_ANGAN</name>
<dbReference type="EMBL" id="GBXM01046902">
    <property type="protein sequence ID" value="JAH61675.1"/>
    <property type="molecule type" value="Transcribed_RNA"/>
</dbReference>
<organism evidence="1">
    <name type="scientific">Anguilla anguilla</name>
    <name type="common">European freshwater eel</name>
    <name type="synonym">Muraena anguilla</name>
    <dbReference type="NCBI Taxonomy" id="7936"/>
    <lineage>
        <taxon>Eukaryota</taxon>
        <taxon>Metazoa</taxon>
        <taxon>Chordata</taxon>
        <taxon>Craniata</taxon>
        <taxon>Vertebrata</taxon>
        <taxon>Euteleostomi</taxon>
        <taxon>Actinopterygii</taxon>
        <taxon>Neopterygii</taxon>
        <taxon>Teleostei</taxon>
        <taxon>Anguilliformes</taxon>
        <taxon>Anguillidae</taxon>
        <taxon>Anguilla</taxon>
    </lineage>
</organism>
<proteinExistence type="predicted"/>
<evidence type="ECO:0000313" key="1">
    <source>
        <dbReference type="EMBL" id="JAH61675.1"/>
    </source>
</evidence>